<proteinExistence type="predicted"/>
<dbReference type="RefSeq" id="WP_129652106.1">
    <property type="nucleotide sequence ID" value="NZ_JBBMFL010000004.1"/>
</dbReference>
<protein>
    <recommendedName>
        <fullName evidence="3">Transposase</fullName>
    </recommendedName>
</protein>
<comment type="caution">
    <text evidence="1">The sequence shown here is derived from an EMBL/GenBank/DDBJ whole genome shotgun (WGS) entry which is preliminary data.</text>
</comment>
<reference evidence="1 2" key="1">
    <citation type="submission" date="2024-03" db="EMBL/GenBank/DDBJ databases">
        <title>Human intestinal bacterial collection.</title>
        <authorList>
            <person name="Pauvert C."/>
            <person name="Hitch T.C.A."/>
            <person name="Clavel T."/>
        </authorList>
    </citation>
    <scope>NUCLEOTIDE SEQUENCE [LARGE SCALE GENOMIC DNA]</scope>
    <source>
        <strain evidence="1 2">CLA-KB-H122</strain>
    </source>
</reference>
<gene>
    <name evidence="1" type="ORF">WMO46_04935</name>
</gene>
<evidence type="ECO:0008006" key="3">
    <source>
        <dbReference type="Google" id="ProtNLM"/>
    </source>
</evidence>
<evidence type="ECO:0000313" key="2">
    <source>
        <dbReference type="Proteomes" id="UP001460202"/>
    </source>
</evidence>
<dbReference type="EMBL" id="JBBMFL010000004">
    <property type="protein sequence ID" value="MEQ2544291.1"/>
    <property type="molecule type" value="Genomic_DNA"/>
</dbReference>
<sequence length="95" mass="11635">MNRKQYKRYHSPVIAAEREKVEAELSAMNPLEPEVRHFLSFEGFAELYLRMRDLYPTQLEAYERLEDFYITITGKRRYSEFSSFRRVLNRMRKSF</sequence>
<dbReference type="Proteomes" id="UP001460202">
    <property type="component" value="Unassembled WGS sequence"/>
</dbReference>
<name>A0ABV1GV52_9BACT</name>
<evidence type="ECO:0000313" key="1">
    <source>
        <dbReference type="EMBL" id="MEQ2544291.1"/>
    </source>
</evidence>
<accession>A0ABV1GV52</accession>
<keyword evidence="2" id="KW-1185">Reference proteome</keyword>
<dbReference type="GeneID" id="78181088"/>
<organism evidence="1 2">
    <name type="scientific">Alistipes intestinihominis</name>
    <dbReference type="NCBI Taxonomy" id="3133172"/>
    <lineage>
        <taxon>Bacteria</taxon>
        <taxon>Pseudomonadati</taxon>
        <taxon>Bacteroidota</taxon>
        <taxon>Bacteroidia</taxon>
        <taxon>Bacteroidales</taxon>
        <taxon>Rikenellaceae</taxon>
        <taxon>Alistipes</taxon>
    </lineage>
</organism>